<gene>
    <name evidence="3" type="ORF">L1049_018226</name>
</gene>
<evidence type="ECO:0000313" key="4">
    <source>
        <dbReference type="Proteomes" id="UP001415857"/>
    </source>
</evidence>
<dbReference type="NCBIfam" id="TIGR00756">
    <property type="entry name" value="PPR"/>
    <property type="match status" value="1"/>
</dbReference>
<dbReference type="AlphaFoldDB" id="A0AAP0WMK2"/>
<dbReference type="Pfam" id="PF13041">
    <property type="entry name" value="PPR_2"/>
    <property type="match status" value="1"/>
</dbReference>
<dbReference type="InterPro" id="IPR011990">
    <property type="entry name" value="TPR-like_helical_dom_sf"/>
</dbReference>
<keyword evidence="4" id="KW-1185">Reference proteome</keyword>
<dbReference type="PANTHER" id="PTHR47926">
    <property type="entry name" value="PENTATRICOPEPTIDE REPEAT-CONTAINING PROTEIN"/>
    <property type="match status" value="1"/>
</dbReference>
<dbReference type="Proteomes" id="UP001415857">
    <property type="component" value="Unassembled WGS sequence"/>
</dbReference>
<evidence type="ECO:0000256" key="1">
    <source>
        <dbReference type="ARBA" id="ARBA00022737"/>
    </source>
</evidence>
<dbReference type="PANTHER" id="PTHR47926:SF347">
    <property type="entry name" value="PENTATRICOPEPTIDE REPEAT-CONTAINING PROTEIN"/>
    <property type="match status" value="1"/>
</dbReference>
<dbReference type="InterPro" id="IPR002885">
    <property type="entry name" value="PPR_rpt"/>
</dbReference>
<protein>
    <recommendedName>
        <fullName evidence="5">Pentatricopeptide repeat-containing protein</fullName>
    </recommendedName>
</protein>
<evidence type="ECO:0008006" key="5">
    <source>
        <dbReference type="Google" id="ProtNLM"/>
    </source>
</evidence>
<sequence>MQFEGQKPNQYTLGSVLRVCSNFALLLGGEQIHGYAVKTQFDLDIYVVTGLVDMYAKCKCILEAEHLFEMMPNRKNHVLWTTMVTGYSQNGNGHRAIECFRDMRAEGIESNQFTFPSILTACASVSARGFGAQVHRLHSPEWI</sequence>
<feature type="repeat" description="PPR" evidence="2">
    <location>
        <begin position="76"/>
        <end position="110"/>
    </location>
</feature>
<dbReference type="Gene3D" id="1.25.40.10">
    <property type="entry name" value="Tetratricopeptide repeat domain"/>
    <property type="match status" value="1"/>
</dbReference>
<organism evidence="3 4">
    <name type="scientific">Liquidambar formosana</name>
    <name type="common">Formosan gum</name>
    <dbReference type="NCBI Taxonomy" id="63359"/>
    <lineage>
        <taxon>Eukaryota</taxon>
        <taxon>Viridiplantae</taxon>
        <taxon>Streptophyta</taxon>
        <taxon>Embryophyta</taxon>
        <taxon>Tracheophyta</taxon>
        <taxon>Spermatophyta</taxon>
        <taxon>Magnoliopsida</taxon>
        <taxon>eudicotyledons</taxon>
        <taxon>Gunneridae</taxon>
        <taxon>Pentapetalae</taxon>
        <taxon>Saxifragales</taxon>
        <taxon>Altingiaceae</taxon>
        <taxon>Liquidambar</taxon>
    </lineage>
</organism>
<accession>A0AAP0WMK2</accession>
<proteinExistence type="predicted"/>
<dbReference type="GO" id="GO:0009451">
    <property type="term" value="P:RNA modification"/>
    <property type="evidence" value="ECO:0007669"/>
    <property type="project" value="InterPro"/>
</dbReference>
<dbReference type="PROSITE" id="PS51375">
    <property type="entry name" value="PPR"/>
    <property type="match status" value="1"/>
</dbReference>
<dbReference type="GO" id="GO:0003723">
    <property type="term" value="F:RNA binding"/>
    <property type="evidence" value="ECO:0007669"/>
    <property type="project" value="InterPro"/>
</dbReference>
<dbReference type="EMBL" id="JBBPBK010000012">
    <property type="protein sequence ID" value="KAK9273416.1"/>
    <property type="molecule type" value="Genomic_DNA"/>
</dbReference>
<comment type="caution">
    <text evidence="3">The sequence shown here is derived from an EMBL/GenBank/DDBJ whole genome shotgun (WGS) entry which is preliminary data.</text>
</comment>
<evidence type="ECO:0000313" key="3">
    <source>
        <dbReference type="EMBL" id="KAK9273416.1"/>
    </source>
</evidence>
<keyword evidence="1" id="KW-0677">Repeat</keyword>
<reference evidence="3 4" key="1">
    <citation type="journal article" date="2024" name="Plant J.">
        <title>Genome sequences and population genomics reveal climatic adaptation and genomic divergence between two closely related sweetgum species.</title>
        <authorList>
            <person name="Xu W.Q."/>
            <person name="Ren C.Q."/>
            <person name="Zhang X.Y."/>
            <person name="Comes H.P."/>
            <person name="Liu X.H."/>
            <person name="Li Y.G."/>
            <person name="Kettle C.J."/>
            <person name="Jalonen R."/>
            <person name="Gaisberger H."/>
            <person name="Ma Y.Z."/>
            <person name="Qiu Y.X."/>
        </authorList>
    </citation>
    <scope>NUCLEOTIDE SEQUENCE [LARGE SCALE GENOMIC DNA]</scope>
    <source>
        <strain evidence="3">Hangzhou</strain>
    </source>
</reference>
<name>A0AAP0WMK2_LIQFO</name>
<dbReference type="FunFam" id="1.25.40.10:FF:000353">
    <property type="entry name" value="Pentatricopeptide repeat-containing protein At4g39530"/>
    <property type="match status" value="1"/>
</dbReference>
<evidence type="ECO:0000256" key="2">
    <source>
        <dbReference type="PROSITE-ProRule" id="PRU00708"/>
    </source>
</evidence>
<dbReference type="Pfam" id="PF01535">
    <property type="entry name" value="PPR"/>
    <property type="match status" value="1"/>
</dbReference>
<dbReference type="InterPro" id="IPR046960">
    <property type="entry name" value="PPR_At4g14850-like_plant"/>
</dbReference>